<dbReference type="SMART" id="SM00969">
    <property type="entry name" value="SOCS_box"/>
    <property type="match status" value="1"/>
</dbReference>
<dbReference type="Pfam" id="PF12796">
    <property type="entry name" value="Ank_2"/>
    <property type="match status" value="3"/>
</dbReference>
<dbReference type="PRINTS" id="PR01415">
    <property type="entry name" value="ANKYRIN"/>
</dbReference>
<dbReference type="Pfam" id="PF07525">
    <property type="entry name" value="SOCS_box"/>
    <property type="match status" value="1"/>
</dbReference>
<name>A0ABP0GI73_CLALP</name>
<dbReference type="InterPro" id="IPR036770">
    <property type="entry name" value="Ankyrin_rpt-contain_sf"/>
</dbReference>
<dbReference type="Gene3D" id="1.25.40.20">
    <property type="entry name" value="Ankyrin repeat-containing domain"/>
    <property type="match status" value="3"/>
</dbReference>
<feature type="repeat" description="ANK" evidence="5">
    <location>
        <begin position="153"/>
        <end position="185"/>
    </location>
</feature>
<feature type="repeat" description="ANK" evidence="5">
    <location>
        <begin position="319"/>
        <end position="341"/>
    </location>
</feature>
<feature type="compositionally biased region" description="Acidic residues" evidence="6">
    <location>
        <begin position="34"/>
        <end position="43"/>
    </location>
</feature>
<organism evidence="8 9">
    <name type="scientific">Clavelina lepadiformis</name>
    <name type="common">Light-bulb sea squirt</name>
    <name type="synonym">Ascidia lepadiformis</name>
    <dbReference type="NCBI Taxonomy" id="159417"/>
    <lineage>
        <taxon>Eukaryota</taxon>
        <taxon>Metazoa</taxon>
        <taxon>Chordata</taxon>
        <taxon>Tunicata</taxon>
        <taxon>Ascidiacea</taxon>
        <taxon>Aplousobranchia</taxon>
        <taxon>Clavelinidae</taxon>
        <taxon>Clavelina</taxon>
    </lineage>
</organism>
<feature type="repeat" description="ANK" evidence="5">
    <location>
        <begin position="351"/>
        <end position="383"/>
    </location>
</feature>
<dbReference type="SUPFAM" id="SSF48403">
    <property type="entry name" value="Ankyrin repeat"/>
    <property type="match status" value="2"/>
</dbReference>
<gene>
    <name evidence="8" type="ORF">CVLEPA_LOCUS24155</name>
</gene>
<feature type="repeat" description="ANK" evidence="5">
    <location>
        <begin position="422"/>
        <end position="454"/>
    </location>
</feature>
<dbReference type="Gene3D" id="1.10.750.20">
    <property type="entry name" value="SOCS box"/>
    <property type="match status" value="1"/>
</dbReference>
<dbReference type="Proteomes" id="UP001642483">
    <property type="component" value="Unassembled WGS sequence"/>
</dbReference>
<evidence type="ECO:0000256" key="3">
    <source>
        <dbReference type="ARBA" id="ARBA00022737"/>
    </source>
</evidence>
<feature type="domain" description="SOCS box" evidence="7">
    <location>
        <begin position="561"/>
        <end position="606"/>
    </location>
</feature>
<dbReference type="PROSITE" id="PS50297">
    <property type="entry name" value="ANK_REP_REGION"/>
    <property type="match status" value="4"/>
</dbReference>
<reference evidence="8 9" key="1">
    <citation type="submission" date="2024-02" db="EMBL/GenBank/DDBJ databases">
        <authorList>
            <person name="Daric V."/>
            <person name="Darras S."/>
        </authorList>
    </citation>
    <scope>NUCLEOTIDE SEQUENCE [LARGE SCALE GENOMIC DNA]</scope>
</reference>
<accession>A0ABP0GI73</accession>
<feature type="repeat" description="ANK" evidence="5">
    <location>
        <begin position="286"/>
        <end position="318"/>
    </location>
</feature>
<proteinExistence type="inferred from homology"/>
<evidence type="ECO:0000313" key="8">
    <source>
        <dbReference type="EMBL" id="CAK8691448.1"/>
    </source>
</evidence>
<evidence type="ECO:0000259" key="7">
    <source>
        <dbReference type="PROSITE" id="PS50225"/>
    </source>
</evidence>
<dbReference type="EMBL" id="CAWYQH010000119">
    <property type="protein sequence ID" value="CAK8691448.1"/>
    <property type="molecule type" value="Genomic_DNA"/>
</dbReference>
<evidence type="ECO:0000256" key="4">
    <source>
        <dbReference type="ARBA" id="ARBA00023043"/>
    </source>
</evidence>
<keyword evidence="9" id="KW-1185">Reference proteome</keyword>
<comment type="caution">
    <text evidence="8">The sequence shown here is derived from an EMBL/GenBank/DDBJ whole genome shotgun (WGS) entry which is preliminary data.</text>
</comment>
<dbReference type="InterPro" id="IPR036036">
    <property type="entry name" value="SOCS_box-like_dom_sf"/>
</dbReference>
<dbReference type="PANTHER" id="PTHR24136:SF15">
    <property type="entry name" value="ANK_REP_REGION DOMAIN-CONTAINING PROTEIN"/>
    <property type="match status" value="1"/>
</dbReference>
<dbReference type="Pfam" id="PF13637">
    <property type="entry name" value="Ank_4"/>
    <property type="match status" value="1"/>
</dbReference>
<sequence length="606" mass="67255">MEANDNTRLYPVTIEEEEQQLHMAIMQSLQDSSNSEESDDESTTAETASSSGGSVANDISNDFSAKFDTSSQMMLRRSMSMGNQSPPRTAFFTDCCEVKNALLLKDREHVKCLMTSRGCVTSPLHAAVTKGHDYCLDALLQAFPELVNSSNANGETPLYLAAVHSKPIALNRLLQCQADPNIGRNSMDSPLLVAVDNDHREIVLSLLKAGSQPNKALNRGWTVLHEAVYRGHVEILGMLLRHGGDPNTRDGFGISPVFTSAACGRNNCLKQLLQTGGEPNMCSKSRMASPLYEACKEGHVGCVTTLLSHGASPHLVNCDGLYPIHIAAYQGYSDIVKHLLEVTNRQMAESCGMSPLHSAAKGDHVEILEMLIKSGYDVNVKITRDKITYRDRRQTALFFAVDNDSEDATKLLLEAGAGTEVDYIKPLLVAVRHSQKDIVDLLLSYGANVNANVDEDLGIFPAAIVFAMRDFRMLKQVLVSGCDVTMCLHCEIGDENHSNFPDYLRKRSFCHYLTEDSNRLWWGSTLLFILHFAPNIKLCHLVKEVIKESDDWPQIKELTESPRSLQHYCRLTIRNSLDGQAIKDEEIYKSLPVPKPIVDYLMFSEV</sequence>
<feature type="region of interest" description="Disordered" evidence="6">
    <location>
        <begin position="28"/>
        <end position="61"/>
    </location>
</feature>
<dbReference type="PROSITE" id="PS50225">
    <property type="entry name" value="SOCS"/>
    <property type="match status" value="1"/>
</dbReference>
<protein>
    <recommendedName>
        <fullName evidence="7">SOCS box domain-containing protein</fullName>
    </recommendedName>
</protein>
<dbReference type="PANTHER" id="PTHR24136">
    <property type="entry name" value="SOWAH (DROSOPHILA) HOMOLOG"/>
    <property type="match status" value="1"/>
</dbReference>
<dbReference type="InterPro" id="IPR051573">
    <property type="entry name" value="Ankyrin-SOCS_box_domain"/>
</dbReference>
<dbReference type="SUPFAM" id="SSF158235">
    <property type="entry name" value="SOCS box-like"/>
    <property type="match status" value="1"/>
</dbReference>
<dbReference type="SMART" id="SM00248">
    <property type="entry name" value="ANK"/>
    <property type="match status" value="10"/>
</dbReference>
<evidence type="ECO:0000256" key="6">
    <source>
        <dbReference type="SAM" id="MobiDB-lite"/>
    </source>
</evidence>
<comment type="pathway">
    <text evidence="1">Protein modification; protein ubiquitination.</text>
</comment>
<comment type="similarity">
    <text evidence="2">Belongs to the ankyrin SOCS box (ASB) family.</text>
</comment>
<feature type="compositionally biased region" description="Low complexity" evidence="6">
    <location>
        <begin position="44"/>
        <end position="54"/>
    </location>
</feature>
<evidence type="ECO:0000313" key="9">
    <source>
        <dbReference type="Proteomes" id="UP001642483"/>
    </source>
</evidence>
<keyword evidence="4 5" id="KW-0040">ANK repeat</keyword>
<dbReference type="PROSITE" id="PS50088">
    <property type="entry name" value="ANK_REPEAT"/>
    <property type="match status" value="6"/>
</dbReference>
<dbReference type="SMART" id="SM00253">
    <property type="entry name" value="SOCS"/>
    <property type="match status" value="1"/>
</dbReference>
<dbReference type="InterPro" id="IPR002110">
    <property type="entry name" value="Ankyrin_rpt"/>
</dbReference>
<feature type="repeat" description="ANK" evidence="5">
    <location>
        <begin position="219"/>
        <end position="251"/>
    </location>
</feature>
<evidence type="ECO:0000256" key="5">
    <source>
        <dbReference type="PROSITE-ProRule" id="PRU00023"/>
    </source>
</evidence>
<keyword evidence="3" id="KW-0677">Repeat</keyword>
<dbReference type="CDD" id="cd03587">
    <property type="entry name" value="SOCS"/>
    <property type="match status" value="1"/>
</dbReference>
<evidence type="ECO:0000256" key="1">
    <source>
        <dbReference type="ARBA" id="ARBA00004906"/>
    </source>
</evidence>
<dbReference type="InterPro" id="IPR001496">
    <property type="entry name" value="SOCS_box"/>
</dbReference>
<evidence type="ECO:0000256" key="2">
    <source>
        <dbReference type="ARBA" id="ARBA00005949"/>
    </source>
</evidence>